<dbReference type="EMBL" id="DYVE01000319">
    <property type="protein sequence ID" value="HJG29443.1"/>
    <property type="molecule type" value="Genomic_DNA"/>
</dbReference>
<evidence type="ECO:0000313" key="3">
    <source>
        <dbReference type="Proteomes" id="UP000782880"/>
    </source>
</evidence>
<evidence type="ECO:0000313" key="2">
    <source>
        <dbReference type="EMBL" id="HJG29443.1"/>
    </source>
</evidence>
<protein>
    <submittedName>
        <fullName evidence="2">DUF2500 domain-containing protein</fullName>
    </submittedName>
</protein>
<dbReference type="Proteomes" id="UP000782880">
    <property type="component" value="Unassembled WGS sequence"/>
</dbReference>
<sequence length="115" mass="13163">MFFDPFSLMFSIFPLIVMVLFVVILVRGLREWSRNNAAPRLSVPATVVTKRRAHHHNAGTHTSSTTYYATFQFESGDRLELRLPWRDAGMIAEGDRGTLHFQGTRYLGFGRDQTT</sequence>
<accession>A0A921LRV7</accession>
<dbReference type="InterPro" id="IPR019635">
    <property type="entry name" value="DUF2500"/>
</dbReference>
<feature type="transmembrane region" description="Helical" evidence="1">
    <location>
        <begin position="6"/>
        <end position="26"/>
    </location>
</feature>
<proteinExistence type="predicted"/>
<keyword evidence="1" id="KW-1133">Transmembrane helix</keyword>
<dbReference type="Gene3D" id="2.40.50.660">
    <property type="match status" value="1"/>
</dbReference>
<organism evidence="2 3">
    <name type="scientific">Subdoligranulum variabile</name>
    <dbReference type="NCBI Taxonomy" id="214851"/>
    <lineage>
        <taxon>Bacteria</taxon>
        <taxon>Bacillati</taxon>
        <taxon>Bacillota</taxon>
        <taxon>Clostridia</taxon>
        <taxon>Eubacteriales</taxon>
        <taxon>Oscillospiraceae</taxon>
        <taxon>Subdoligranulum</taxon>
    </lineage>
</organism>
<gene>
    <name evidence="2" type="ORF">K8V20_12465</name>
</gene>
<keyword evidence="1" id="KW-0812">Transmembrane</keyword>
<reference evidence="2" key="2">
    <citation type="submission" date="2021-09" db="EMBL/GenBank/DDBJ databases">
        <authorList>
            <person name="Gilroy R."/>
        </authorList>
    </citation>
    <scope>NUCLEOTIDE SEQUENCE</scope>
    <source>
        <strain evidence="2">ChiBcec21-2208</strain>
    </source>
</reference>
<name>A0A921LRV7_9FIRM</name>
<dbReference type="AlphaFoldDB" id="A0A921LRV7"/>
<evidence type="ECO:0000256" key="1">
    <source>
        <dbReference type="SAM" id="Phobius"/>
    </source>
</evidence>
<keyword evidence="1" id="KW-0472">Membrane</keyword>
<dbReference type="Pfam" id="PF10694">
    <property type="entry name" value="DUF2500"/>
    <property type="match status" value="1"/>
</dbReference>
<reference evidence="2" key="1">
    <citation type="journal article" date="2021" name="PeerJ">
        <title>Extensive microbial diversity within the chicken gut microbiome revealed by metagenomics and culture.</title>
        <authorList>
            <person name="Gilroy R."/>
            <person name="Ravi A."/>
            <person name="Getino M."/>
            <person name="Pursley I."/>
            <person name="Horton D.L."/>
            <person name="Alikhan N.F."/>
            <person name="Baker D."/>
            <person name="Gharbi K."/>
            <person name="Hall N."/>
            <person name="Watson M."/>
            <person name="Adriaenssens E.M."/>
            <person name="Foster-Nyarko E."/>
            <person name="Jarju S."/>
            <person name="Secka A."/>
            <person name="Antonio M."/>
            <person name="Oren A."/>
            <person name="Chaudhuri R.R."/>
            <person name="La Ragione R."/>
            <person name="Hildebrand F."/>
            <person name="Pallen M.J."/>
        </authorList>
    </citation>
    <scope>NUCLEOTIDE SEQUENCE</scope>
    <source>
        <strain evidence="2">ChiBcec21-2208</strain>
    </source>
</reference>
<comment type="caution">
    <text evidence="2">The sequence shown here is derived from an EMBL/GenBank/DDBJ whole genome shotgun (WGS) entry which is preliminary data.</text>
</comment>